<gene>
    <name evidence="4" type="ORF">METZ01_LOCUS442982</name>
</gene>
<dbReference type="GO" id="GO:0016787">
    <property type="term" value="F:hydrolase activity"/>
    <property type="evidence" value="ECO:0007669"/>
    <property type="project" value="UniProtKB-KW"/>
</dbReference>
<feature type="domain" description="BD-FAE-like" evidence="3">
    <location>
        <begin position="87"/>
        <end position="198"/>
    </location>
</feature>
<proteinExistence type="predicted"/>
<accession>A0A382Z5X2</accession>
<feature type="non-terminal residue" evidence="4">
    <location>
        <position position="243"/>
    </location>
</feature>
<dbReference type="Gene3D" id="3.40.50.1820">
    <property type="entry name" value="alpha/beta hydrolase"/>
    <property type="match status" value="1"/>
</dbReference>
<protein>
    <recommendedName>
        <fullName evidence="3">BD-FAE-like domain-containing protein</fullName>
    </recommendedName>
</protein>
<evidence type="ECO:0000256" key="2">
    <source>
        <dbReference type="SAM" id="MobiDB-lite"/>
    </source>
</evidence>
<dbReference type="InterPro" id="IPR029058">
    <property type="entry name" value="AB_hydrolase_fold"/>
</dbReference>
<dbReference type="SUPFAM" id="SSF53474">
    <property type="entry name" value="alpha/beta-Hydrolases"/>
    <property type="match status" value="1"/>
</dbReference>
<reference evidence="4" key="1">
    <citation type="submission" date="2018-05" db="EMBL/GenBank/DDBJ databases">
        <authorList>
            <person name="Lanie J.A."/>
            <person name="Ng W.-L."/>
            <person name="Kazmierczak K.M."/>
            <person name="Andrzejewski T.M."/>
            <person name="Davidsen T.M."/>
            <person name="Wayne K.J."/>
            <person name="Tettelin H."/>
            <person name="Glass J.I."/>
            <person name="Rusch D."/>
            <person name="Podicherti R."/>
            <person name="Tsui H.-C.T."/>
            <person name="Winkler M.E."/>
        </authorList>
    </citation>
    <scope>NUCLEOTIDE SEQUENCE</scope>
</reference>
<organism evidence="4">
    <name type="scientific">marine metagenome</name>
    <dbReference type="NCBI Taxonomy" id="408172"/>
    <lineage>
        <taxon>unclassified sequences</taxon>
        <taxon>metagenomes</taxon>
        <taxon>ecological metagenomes</taxon>
    </lineage>
</organism>
<dbReference type="InterPro" id="IPR049492">
    <property type="entry name" value="BD-FAE-like_dom"/>
</dbReference>
<dbReference type="PANTHER" id="PTHR48081">
    <property type="entry name" value="AB HYDROLASE SUPERFAMILY PROTEIN C4A8.06C"/>
    <property type="match status" value="1"/>
</dbReference>
<dbReference type="InterPro" id="IPR050300">
    <property type="entry name" value="GDXG_lipolytic_enzyme"/>
</dbReference>
<keyword evidence="1" id="KW-0378">Hydrolase</keyword>
<dbReference type="EMBL" id="UINC01180768">
    <property type="protein sequence ID" value="SVD90128.1"/>
    <property type="molecule type" value="Genomic_DNA"/>
</dbReference>
<evidence type="ECO:0000313" key="4">
    <source>
        <dbReference type="EMBL" id="SVD90128.1"/>
    </source>
</evidence>
<feature type="region of interest" description="Disordered" evidence="2">
    <location>
        <begin position="48"/>
        <end position="73"/>
    </location>
</feature>
<name>A0A382Z5X2_9ZZZZ</name>
<evidence type="ECO:0000259" key="3">
    <source>
        <dbReference type="Pfam" id="PF20434"/>
    </source>
</evidence>
<dbReference type="Pfam" id="PF20434">
    <property type="entry name" value="BD-FAE"/>
    <property type="match status" value="1"/>
</dbReference>
<sequence>MKNELKKSFPINLLEEEIMNQVMLWKAMLSVLFGCMISTIVQAEVTSKGGVQEKRSGGSESYAPTVPTPTIQNARYGDHERNVVDIWQAEEKSPTPLVLVIHGGGWRGGAKERVDRFVDVQALLNAGISVAALNYRFVDQANREGVEPPVKAPLHDAARCLQFIRSKAKLWNINTTQIAAAGGSAGACSSLWLAFHDDLCESTSDDPVARQSTRLCCAAVKGAQTSLDPEQMKKWTPNSKYGG</sequence>
<evidence type="ECO:0000256" key="1">
    <source>
        <dbReference type="ARBA" id="ARBA00022801"/>
    </source>
</evidence>
<dbReference type="AlphaFoldDB" id="A0A382Z5X2"/>